<reference evidence="1" key="1">
    <citation type="journal article" date="2021" name="G3 (Bethesda)">
        <title>Genome and transcriptome analysis of the beet armyworm Spodoptera exigua reveals targets for pest control. .</title>
        <authorList>
            <person name="Simon S."/>
            <person name="Breeschoten T."/>
            <person name="Jansen H.J."/>
            <person name="Dirks R.P."/>
            <person name="Schranz M.E."/>
            <person name="Ros V.I.D."/>
        </authorList>
    </citation>
    <scope>NUCLEOTIDE SEQUENCE</scope>
    <source>
        <tissue evidence="1">Whole pupae</tissue>
    </source>
</reference>
<dbReference type="AlphaFoldDB" id="A0A922MQ40"/>
<protein>
    <submittedName>
        <fullName evidence="1">Uncharacterized protein</fullName>
    </submittedName>
</protein>
<sequence>MRCYICGATSKEFNDLNIKKTVDIDAIQFGLSVLHARIRFFETILHLAYKIPVQKWQLRSENDKGIVKQKKAEIQTKFREQMGLLVNVPKAGFGNTNDGNTSRRFFANPEITAEITGVDLNLIKRLKVILEVISSSNKVDLTLNLTTFTVINVHKK</sequence>
<dbReference type="Proteomes" id="UP000814243">
    <property type="component" value="Unassembled WGS sequence"/>
</dbReference>
<name>A0A922MQ40_SPOEX</name>
<evidence type="ECO:0000313" key="1">
    <source>
        <dbReference type="EMBL" id="KAH9640874.1"/>
    </source>
</evidence>
<gene>
    <name evidence="1" type="ORF">HF086_015213</name>
</gene>
<organism evidence="1 2">
    <name type="scientific">Spodoptera exigua</name>
    <name type="common">Beet armyworm</name>
    <name type="synonym">Noctua fulgens</name>
    <dbReference type="NCBI Taxonomy" id="7107"/>
    <lineage>
        <taxon>Eukaryota</taxon>
        <taxon>Metazoa</taxon>
        <taxon>Ecdysozoa</taxon>
        <taxon>Arthropoda</taxon>
        <taxon>Hexapoda</taxon>
        <taxon>Insecta</taxon>
        <taxon>Pterygota</taxon>
        <taxon>Neoptera</taxon>
        <taxon>Endopterygota</taxon>
        <taxon>Lepidoptera</taxon>
        <taxon>Glossata</taxon>
        <taxon>Ditrysia</taxon>
        <taxon>Noctuoidea</taxon>
        <taxon>Noctuidae</taxon>
        <taxon>Amphipyrinae</taxon>
        <taxon>Spodoptera</taxon>
    </lineage>
</organism>
<comment type="caution">
    <text evidence="1">The sequence shown here is derived from an EMBL/GenBank/DDBJ whole genome shotgun (WGS) entry which is preliminary data.</text>
</comment>
<accession>A0A922MQ40</accession>
<dbReference type="EMBL" id="JACEFF010000271">
    <property type="protein sequence ID" value="KAH9640874.1"/>
    <property type="molecule type" value="Genomic_DNA"/>
</dbReference>
<evidence type="ECO:0000313" key="2">
    <source>
        <dbReference type="Proteomes" id="UP000814243"/>
    </source>
</evidence>
<proteinExistence type="predicted"/>